<comment type="caution">
    <text evidence="2">The sequence shown here is derived from an EMBL/GenBank/DDBJ whole genome shotgun (WGS) entry which is preliminary data.</text>
</comment>
<dbReference type="Proteomes" id="UP000214610">
    <property type="component" value="Unassembled WGS sequence"/>
</dbReference>
<dbReference type="NCBIfam" id="NF045611">
    <property type="entry name" value="small_CydP"/>
    <property type="match status" value="1"/>
</dbReference>
<sequence>MKKNDKKLIWELSAVIGCKLAIIAAICFVFFGPDTKTEQTPEAVSAGILSRNTSTNTSLINNEKGEGICSQQN</sequence>
<accession>A0A227KPA8</accession>
<keyword evidence="1" id="KW-1133">Transmembrane helix</keyword>
<feature type="transmembrane region" description="Helical" evidence="1">
    <location>
        <begin position="12"/>
        <end position="31"/>
    </location>
</feature>
<evidence type="ECO:0000256" key="1">
    <source>
        <dbReference type="SAM" id="Phobius"/>
    </source>
</evidence>
<dbReference type="InterPro" id="IPR054636">
    <property type="entry name" value="CydP"/>
</dbReference>
<name>A0A227KPA8_9BURK</name>
<gene>
    <name evidence="2" type="ORF">ADH67_03600</name>
</gene>
<evidence type="ECO:0000313" key="2">
    <source>
        <dbReference type="EMBL" id="OXE50104.1"/>
    </source>
</evidence>
<keyword evidence="3" id="KW-1185">Reference proteome</keyword>
<dbReference type="RefSeq" id="WP_066594790.1">
    <property type="nucleotide sequence ID" value="NZ_CAJTBZ010000014.1"/>
</dbReference>
<protein>
    <submittedName>
        <fullName evidence="2">Uncharacterized protein</fullName>
    </submittedName>
</protein>
<dbReference type="AlphaFoldDB" id="A0A227KPA8"/>
<dbReference type="EMBL" id="NHMP01000002">
    <property type="protein sequence ID" value="OXE50104.1"/>
    <property type="molecule type" value="Genomic_DNA"/>
</dbReference>
<proteinExistence type="predicted"/>
<dbReference type="GeneID" id="78362497"/>
<organism evidence="2 3">
    <name type="scientific">Turicimonas muris</name>
    <dbReference type="NCBI Taxonomy" id="1796652"/>
    <lineage>
        <taxon>Bacteria</taxon>
        <taxon>Pseudomonadati</taxon>
        <taxon>Pseudomonadota</taxon>
        <taxon>Betaproteobacteria</taxon>
        <taxon>Burkholderiales</taxon>
        <taxon>Sutterellaceae</taxon>
        <taxon>Turicimonas</taxon>
    </lineage>
</organism>
<keyword evidence="1" id="KW-0812">Transmembrane</keyword>
<reference evidence="3" key="1">
    <citation type="submission" date="2017-05" db="EMBL/GenBank/DDBJ databases">
        <title>Improved OligoMM genomes.</title>
        <authorList>
            <person name="Garzetti D."/>
        </authorList>
    </citation>
    <scope>NUCLEOTIDE SEQUENCE [LARGE SCALE GENOMIC DNA]</scope>
    <source>
        <strain evidence="3">YL45</strain>
    </source>
</reference>
<evidence type="ECO:0000313" key="3">
    <source>
        <dbReference type="Proteomes" id="UP000214610"/>
    </source>
</evidence>
<keyword evidence="1" id="KW-0472">Membrane</keyword>